<dbReference type="Pfam" id="PF03704">
    <property type="entry name" value="BTAD"/>
    <property type="match status" value="1"/>
</dbReference>
<evidence type="ECO:0000313" key="5">
    <source>
        <dbReference type="Proteomes" id="UP000013968"/>
    </source>
</evidence>
<dbReference type="GO" id="GO:0003677">
    <property type="term" value="F:DNA binding"/>
    <property type="evidence" value="ECO:0007669"/>
    <property type="project" value="InterPro"/>
</dbReference>
<dbReference type="Gene3D" id="1.10.10.10">
    <property type="entry name" value="Winged helix-like DNA-binding domain superfamily/Winged helix DNA-binding domain"/>
    <property type="match status" value="1"/>
</dbReference>
<name>R4SHF4_9PSEU</name>
<dbReference type="RefSeq" id="WP_016330957.1">
    <property type="nucleotide sequence ID" value="NC_021252.1"/>
</dbReference>
<gene>
    <name evidence="4" type="ORF">AORI_0515</name>
</gene>
<dbReference type="InterPro" id="IPR016032">
    <property type="entry name" value="Sig_transdc_resp-reg_C-effctor"/>
</dbReference>
<dbReference type="Gene3D" id="1.25.40.10">
    <property type="entry name" value="Tetratricopeptide repeat domain"/>
    <property type="match status" value="1"/>
</dbReference>
<keyword evidence="1" id="KW-0805">Transcription regulation</keyword>
<dbReference type="HOGENOM" id="CLU_004665_0_0_11"/>
<dbReference type="SUPFAM" id="SSF48452">
    <property type="entry name" value="TPR-like"/>
    <property type="match status" value="1"/>
</dbReference>
<sequence length="285" mass="31839">MRFEVLGTFSISSGSGSVPLHGRMRRTLLGVLLVRANTFVPVNVLTEALWDSKWEPRAVPKLHWHVHKLRQALPEGDRLVFDNGGYRLEVHPGELDVETFETLAGQALKATDPAQRASLIRQALTHWHGAPYEGLDVPLLSDETMRLSEHRLVLLEELYQAELDLGRHASAAVELADLVRRHPLRQRAQYLLMDALWRAGRTSDALAAYRRARRISVDQLGLEPGPELRLLERRILAGEVAGPVRTVPRRCFTGPGEPTGCRFAPAWVTCLRASGLVFGYVPSES</sequence>
<evidence type="ECO:0000259" key="3">
    <source>
        <dbReference type="SMART" id="SM01043"/>
    </source>
</evidence>
<dbReference type="AlphaFoldDB" id="R4SHF4"/>
<dbReference type="InterPro" id="IPR051677">
    <property type="entry name" value="AfsR-DnrI-RedD_regulator"/>
</dbReference>
<evidence type="ECO:0000256" key="1">
    <source>
        <dbReference type="ARBA" id="ARBA00023015"/>
    </source>
</evidence>
<dbReference type="GO" id="GO:0006355">
    <property type="term" value="P:regulation of DNA-templated transcription"/>
    <property type="evidence" value="ECO:0007669"/>
    <property type="project" value="InterPro"/>
</dbReference>
<dbReference type="SUPFAM" id="SSF46894">
    <property type="entry name" value="C-terminal effector domain of the bipartite response regulators"/>
    <property type="match status" value="1"/>
</dbReference>
<dbReference type="PANTHER" id="PTHR35807">
    <property type="entry name" value="TRANSCRIPTIONAL REGULATOR REDD-RELATED"/>
    <property type="match status" value="1"/>
</dbReference>
<feature type="domain" description="Bacterial transcriptional activator" evidence="3">
    <location>
        <begin position="95"/>
        <end position="236"/>
    </location>
</feature>
<dbReference type="KEGG" id="aoi:AORI_0515"/>
<dbReference type="SMART" id="SM01043">
    <property type="entry name" value="BTAD"/>
    <property type="match status" value="1"/>
</dbReference>
<reference evidence="4 5" key="1">
    <citation type="journal article" date="2013" name="BMC Genomics">
        <title>ContigScape: a Cytoscape plugin facilitating microbial genome gap closing.</title>
        <authorList>
            <person name="Tang B."/>
            <person name="Wang Q."/>
            <person name="Yang M."/>
            <person name="Xie F."/>
            <person name="Zhu Y."/>
            <person name="Zhuo Y."/>
            <person name="Wang S."/>
            <person name="Gao H."/>
            <person name="Ding X."/>
            <person name="Zhang L."/>
            <person name="Zhao G."/>
            <person name="Zheng H."/>
        </authorList>
    </citation>
    <scope>NUCLEOTIDE SEQUENCE [LARGE SCALE GENOMIC DNA]</scope>
    <source>
        <strain evidence="4 5">HCCB10007</strain>
    </source>
</reference>
<keyword evidence="2" id="KW-0804">Transcription</keyword>
<protein>
    <submittedName>
        <fullName evidence="4">SARP family transcriptional regulator</fullName>
    </submittedName>
</protein>
<dbReference type="InterPro" id="IPR036388">
    <property type="entry name" value="WH-like_DNA-bd_sf"/>
</dbReference>
<proteinExistence type="predicted"/>
<dbReference type="InterPro" id="IPR011990">
    <property type="entry name" value="TPR-like_helical_dom_sf"/>
</dbReference>
<dbReference type="CDD" id="cd15831">
    <property type="entry name" value="BTAD"/>
    <property type="match status" value="1"/>
</dbReference>
<dbReference type="Proteomes" id="UP000013968">
    <property type="component" value="Chromosome"/>
</dbReference>
<evidence type="ECO:0000256" key="2">
    <source>
        <dbReference type="ARBA" id="ARBA00023163"/>
    </source>
</evidence>
<accession>R4SHF4</accession>
<dbReference type="PATRIC" id="fig|1156913.3.peg.526"/>
<evidence type="ECO:0000313" key="4">
    <source>
        <dbReference type="EMBL" id="AGM03104.1"/>
    </source>
</evidence>
<dbReference type="InterPro" id="IPR005158">
    <property type="entry name" value="BTAD"/>
</dbReference>
<dbReference type="EMBL" id="CP003410">
    <property type="protein sequence ID" value="AGM03104.1"/>
    <property type="molecule type" value="Genomic_DNA"/>
</dbReference>
<dbReference type="PANTHER" id="PTHR35807:SF1">
    <property type="entry name" value="TRANSCRIPTIONAL REGULATOR REDD"/>
    <property type="match status" value="1"/>
</dbReference>
<organism evidence="4 5">
    <name type="scientific">Amycolatopsis keratiniphila</name>
    <dbReference type="NCBI Taxonomy" id="129921"/>
    <lineage>
        <taxon>Bacteria</taxon>
        <taxon>Bacillati</taxon>
        <taxon>Actinomycetota</taxon>
        <taxon>Actinomycetes</taxon>
        <taxon>Pseudonocardiales</taxon>
        <taxon>Pseudonocardiaceae</taxon>
        <taxon>Amycolatopsis</taxon>
        <taxon>Amycolatopsis japonica group</taxon>
    </lineage>
</organism>
<keyword evidence="5" id="KW-1185">Reference proteome</keyword>